<feature type="compositionally biased region" description="Pro residues" evidence="1">
    <location>
        <begin position="73"/>
        <end position="90"/>
    </location>
</feature>
<dbReference type="PRINTS" id="PR01217">
    <property type="entry name" value="PRICHEXTENSN"/>
</dbReference>
<dbReference type="Proteomes" id="UP000332933">
    <property type="component" value="Unassembled WGS sequence"/>
</dbReference>
<evidence type="ECO:0000313" key="7">
    <source>
        <dbReference type="Proteomes" id="UP000332933"/>
    </source>
</evidence>
<dbReference type="OrthoDB" id="79859at2759"/>
<accession>A0A485LFN5</accession>
<feature type="compositionally biased region" description="Low complexity" evidence="1">
    <location>
        <begin position="48"/>
        <end position="72"/>
    </location>
</feature>
<keyword evidence="3" id="KW-0732">Signal</keyword>
<keyword evidence="2" id="KW-0812">Transmembrane</keyword>
<feature type="compositionally biased region" description="Low complexity" evidence="1">
    <location>
        <begin position="127"/>
        <end position="186"/>
    </location>
</feature>
<evidence type="ECO:0000256" key="3">
    <source>
        <dbReference type="SAM" id="SignalP"/>
    </source>
</evidence>
<feature type="signal peptide" evidence="3">
    <location>
        <begin position="1"/>
        <end position="20"/>
    </location>
</feature>
<feature type="transmembrane region" description="Helical" evidence="2">
    <location>
        <begin position="671"/>
        <end position="688"/>
    </location>
</feature>
<dbReference type="PANTHER" id="PTHR31145">
    <property type="entry name" value="INTEGRAL MEMBRANE PROTEIN (AFU_ORTHOLOGUE AFUA_7G01610)"/>
    <property type="match status" value="1"/>
</dbReference>
<feature type="transmembrane region" description="Helical" evidence="2">
    <location>
        <begin position="583"/>
        <end position="604"/>
    </location>
</feature>
<evidence type="ECO:0000313" key="6">
    <source>
        <dbReference type="EMBL" id="VFT96893.1"/>
    </source>
</evidence>
<feature type="transmembrane region" description="Helical" evidence="2">
    <location>
        <begin position="754"/>
        <end position="772"/>
    </location>
</feature>
<dbReference type="InterPro" id="IPR040241">
    <property type="entry name" value="TRP_Flc/Pkd2-like"/>
</dbReference>
<organism evidence="6 7">
    <name type="scientific">Aphanomyces stellatus</name>
    <dbReference type="NCBI Taxonomy" id="120398"/>
    <lineage>
        <taxon>Eukaryota</taxon>
        <taxon>Sar</taxon>
        <taxon>Stramenopiles</taxon>
        <taxon>Oomycota</taxon>
        <taxon>Saprolegniomycetes</taxon>
        <taxon>Saprolegniales</taxon>
        <taxon>Verrucalvaceae</taxon>
        <taxon>Aphanomyces</taxon>
    </lineage>
</organism>
<feature type="transmembrane region" description="Helical" evidence="2">
    <location>
        <begin position="389"/>
        <end position="410"/>
    </location>
</feature>
<dbReference type="GO" id="GO:0055085">
    <property type="term" value="P:transmembrane transport"/>
    <property type="evidence" value="ECO:0007669"/>
    <property type="project" value="TreeGrafter"/>
</dbReference>
<dbReference type="AlphaFoldDB" id="A0A485LFN5"/>
<sequence length="845" mass="88249">MPRLHTALLLLALALGCANGQSVDTNHSTFQGMATLQLSLLNMSGSQATDTSTAPPTATTIESKTESESSLTPAPPTMATPDTPSPPTISPAPTSLLTTSPTLTPTTTSSPTPSSGTPTPAPPTLSPPTTTSSPSTTDPSTPLPSTTTASPTTAPTTTIPTTTTEPTTSSVPQTSSPKPSTSATPETPSPTFPPAPATTSTTSAPPATTPPATSGPLTLPPTDTNSTSTVPVPATTSSSPLSPPLTAEPNSTASPPDATDTPRLTLTVVTSLPFFIPPSPNQTLSAVLKSIIANATDAPASVIDALVDISASPATTTSPSPHQHAPSALSSTSDSLAANDVAQTAAPRPALTPRGDVPAAAAVDVAVLHDGTPASVSGAETPKTETNRYIFSVLVGITLAFLAFFHYMAIAPSFVTPDTYVARLVAPNSWELPTVVSFLQCVTLGSFANVNAPHAILVAFTDAMSWLSFLVPATTTPSATAPSISTSQLVDHLNNPTRHLVDASVSSWYDPFGIQQFALRVHVLERDLFVRAWTCFFVLVALLMVVAIAAATVARLAQAGTPYGNHTTAGSTHMRAKQFSRHVVGFTIVLGMVAVLPLAMVSTYELMQDITSHAGFGVMGFVATCALVVLAGAILGAACVLSHMTEVDLTKYKTKVTFGVLYVNLQFDHRLFVAISLLVQFLTGVFVAMAPKSQLLFLLVLHSVYLALMVGLRPFVTTLQASVSIFLEVVVLVIFGLVYAMQQAAFDDVNTKRSLGFTHVIIVCVILVLVFVRNVVKLWSYVTGWAKEKETKMKELVPRHATPGRKVVAADPFAVEVVGSTTSIDDCHSLLSTKCSFELDKHNPM</sequence>
<reference evidence="6 7" key="1">
    <citation type="submission" date="2019-03" db="EMBL/GenBank/DDBJ databases">
        <authorList>
            <person name="Gaulin E."/>
            <person name="Dumas B."/>
        </authorList>
    </citation>
    <scope>NUCLEOTIDE SEQUENCE [LARGE SCALE GENOMIC DNA]</scope>
    <source>
        <strain evidence="6">CBS 568.67</strain>
    </source>
</reference>
<dbReference type="PANTHER" id="PTHR31145:SF6">
    <property type="entry name" value="INTEGRAL MEMBRANE PROTEIN (AFU_ORTHOLOGUE AFUA_7G01610)"/>
    <property type="match status" value="1"/>
</dbReference>
<feature type="region of interest" description="Disordered" evidence="1">
    <location>
        <begin position="46"/>
        <end position="262"/>
    </location>
</feature>
<dbReference type="EMBL" id="VJMH01006749">
    <property type="protein sequence ID" value="KAF0688166.1"/>
    <property type="molecule type" value="Genomic_DNA"/>
</dbReference>
<dbReference type="InterPro" id="IPR010308">
    <property type="entry name" value="TRP_C"/>
</dbReference>
<evidence type="ECO:0000313" key="5">
    <source>
        <dbReference type="EMBL" id="KAF0688166.1"/>
    </source>
</evidence>
<feature type="compositionally biased region" description="Low complexity" evidence="1">
    <location>
        <begin position="197"/>
        <end position="247"/>
    </location>
</feature>
<feature type="compositionally biased region" description="Low complexity" evidence="1">
    <location>
        <begin position="91"/>
        <end position="118"/>
    </location>
</feature>
<feature type="region of interest" description="Disordered" evidence="1">
    <location>
        <begin position="313"/>
        <end position="334"/>
    </location>
</feature>
<keyword evidence="7" id="KW-1185">Reference proteome</keyword>
<dbReference type="PROSITE" id="PS51257">
    <property type="entry name" value="PROKAR_LIPOPROTEIN"/>
    <property type="match status" value="1"/>
</dbReference>
<protein>
    <submittedName>
        <fullName evidence="6">Aste57867_20199 protein</fullName>
    </submittedName>
</protein>
<feature type="transmembrane region" description="Helical" evidence="2">
    <location>
        <begin position="721"/>
        <end position="742"/>
    </location>
</feature>
<dbReference type="Pfam" id="PF06011">
    <property type="entry name" value="TRP"/>
    <property type="match status" value="1"/>
</dbReference>
<feature type="chain" id="PRO_5033437529" evidence="3">
    <location>
        <begin position="21"/>
        <end position="845"/>
    </location>
</feature>
<reference evidence="5" key="2">
    <citation type="submission" date="2019-06" db="EMBL/GenBank/DDBJ databases">
        <title>Genomics analysis of Aphanomyces spp. identifies a new class of oomycete effector associated with host adaptation.</title>
        <authorList>
            <person name="Gaulin E."/>
        </authorList>
    </citation>
    <scope>NUCLEOTIDE SEQUENCE</scope>
    <source>
        <strain evidence="5">CBS 578.67</strain>
    </source>
</reference>
<proteinExistence type="predicted"/>
<evidence type="ECO:0000256" key="2">
    <source>
        <dbReference type="SAM" id="Phobius"/>
    </source>
</evidence>
<evidence type="ECO:0000259" key="4">
    <source>
        <dbReference type="Pfam" id="PF06011"/>
    </source>
</evidence>
<gene>
    <name evidence="6" type="primary">Aste57867_20199</name>
    <name evidence="5" type="ORF">As57867_020133</name>
    <name evidence="6" type="ORF">ASTE57867_20199</name>
</gene>
<dbReference type="GO" id="GO:0016020">
    <property type="term" value="C:membrane"/>
    <property type="evidence" value="ECO:0007669"/>
    <property type="project" value="TreeGrafter"/>
</dbReference>
<feature type="transmembrane region" description="Helical" evidence="2">
    <location>
        <begin position="528"/>
        <end position="554"/>
    </location>
</feature>
<keyword evidence="2" id="KW-1133">Transmembrane helix</keyword>
<feature type="compositionally biased region" description="Pro residues" evidence="1">
    <location>
        <begin position="187"/>
        <end position="196"/>
    </location>
</feature>
<name>A0A485LFN5_9STRA</name>
<feature type="transmembrane region" description="Helical" evidence="2">
    <location>
        <begin position="616"/>
        <end position="644"/>
    </location>
</feature>
<dbReference type="EMBL" id="CAADRA010006772">
    <property type="protein sequence ID" value="VFT96893.1"/>
    <property type="molecule type" value="Genomic_DNA"/>
</dbReference>
<keyword evidence="2" id="KW-0472">Membrane</keyword>
<evidence type="ECO:0000256" key="1">
    <source>
        <dbReference type="SAM" id="MobiDB-lite"/>
    </source>
</evidence>
<feature type="domain" description="TRP C-terminal" evidence="4">
    <location>
        <begin position="397"/>
        <end position="780"/>
    </location>
</feature>
<feature type="transmembrane region" description="Helical" evidence="2">
    <location>
        <begin position="695"/>
        <end position="715"/>
    </location>
</feature>